<sequence>MPSTPAPTTSPTLPEGYALHSGYPAIPDYCHLRAASGLTPKTPVQAAPVATGSWYGCYITYDGSKENDSGSDSLGASAKPKPVAMGRVIGDGGWYFHIVDMAVLPEHQRRGLGDAVLKNLLAHIDQHAPAGYRCINLLADPPGRKLYERNGFIGDGKNDQVGLGMMVRRELADTEFRREE</sequence>
<gene>
    <name evidence="2" type="ORF">QBC35DRAFT_47648</name>
</gene>
<keyword evidence="3" id="KW-1185">Reference proteome</keyword>
<dbReference type="Pfam" id="PF13508">
    <property type="entry name" value="Acetyltransf_7"/>
    <property type="match status" value="1"/>
</dbReference>
<name>A0AAN6WML2_9PEZI</name>
<protein>
    <submittedName>
        <fullName evidence="2">GNAT family acetyltransferase</fullName>
    </submittedName>
</protein>
<comment type="caution">
    <text evidence="2">The sequence shown here is derived from an EMBL/GenBank/DDBJ whole genome shotgun (WGS) entry which is preliminary data.</text>
</comment>
<dbReference type="GO" id="GO:0016747">
    <property type="term" value="F:acyltransferase activity, transferring groups other than amino-acyl groups"/>
    <property type="evidence" value="ECO:0007669"/>
    <property type="project" value="InterPro"/>
</dbReference>
<evidence type="ECO:0000259" key="1">
    <source>
        <dbReference type="PROSITE" id="PS51186"/>
    </source>
</evidence>
<feature type="domain" description="N-acetyltransferase" evidence="1">
    <location>
        <begin position="33"/>
        <end position="170"/>
    </location>
</feature>
<proteinExistence type="predicted"/>
<dbReference type="PANTHER" id="PTHR43233">
    <property type="entry name" value="FAMILY N-ACETYLTRANSFERASE, PUTATIVE (AFU_ORTHOLOGUE AFUA_6G03350)-RELATED"/>
    <property type="match status" value="1"/>
</dbReference>
<dbReference type="InterPro" id="IPR016181">
    <property type="entry name" value="Acyl_CoA_acyltransferase"/>
</dbReference>
<dbReference type="EMBL" id="MU864482">
    <property type="protein sequence ID" value="KAK4184586.1"/>
    <property type="molecule type" value="Genomic_DNA"/>
</dbReference>
<evidence type="ECO:0000313" key="3">
    <source>
        <dbReference type="Proteomes" id="UP001302126"/>
    </source>
</evidence>
<dbReference type="InterPro" id="IPR053144">
    <property type="entry name" value="Acetyltransferase_Butenolide"/>
</dbReference>
<dbReference type="PROSITE" id="PS51186">
    <property type="entry name" value="GNAT"/>
    <property type="match status" value="1"/>
</dbReference>
<reference evidence="2" key="2">
    <citation type="submission" date="2023-05" db="EMBL/GenBank/DDBJ databases">
        <authorList>
            <consortium name="Lawrence Berkeley National Laboratory"/>
            <person name="Steindorff A."/>
            <person name="Hensen N."/>
            <person name="Bonometti L."/>
            <person name="Westerberg I."/>
            <person name="Brannstrom I.O."/>
            <person name="Guillou S."/>
            <person name="Cros-Aarteil S."/>
            <person name="Calhoun S."/>
            <person name="Haridas S."/>
            <person name="Kuo A."/>
            <person name="Mondo S."/>
            <person name="Pangilinan J."/>
            <person name="Riley R."/>
            <person name="Labutti K."/>
            <person name="Andreopoulos B."/>
            <person name="Lipzen A."/>
            <person name="Chen C."/>
            <person name="Yanf M."/>
            <person name="Daum C."/>
            <person name="Ng V."/>
            <person name="Clum A."/>
            <person name="Ohm R."/>
            <person name="Martin F."/>
            <person name="Silar P."/>
            <person name="Natvig D."/>
            <person name="Lalanne C."/>
            <person name="Gautier V."/>
            <person name="Ament-Velasquez S.L."/>
            <person name="Kruys A."/>
            <person name="Hutchinson M.I."/>
            <person name="Powell A.J."/>
            <person name="Barry K."/>
            <person name="Miller A.N."/>
            <person name="Grigoriev I.V."/>
            <person name="Debuchy R."/>
            <person name="Gladieux P."/>
            <person name="Thoren M.H."/>
            <person name="Johannesson H."/>
        </authorList>
    </citation>
    <scope>NUCLEOTIDE SEQUENCE</scope>
    <source>
        <strain evidence="2">PSN309</strain>
    </source>
</reference>
<dbReference type="CDD" id="cd04301">
    <property type="entry name" value="NAT_SF"/>
    <property type="match status" value="1"/>
</dbReference>
<organism evidence="2 3">
    <name type="scientific">Podospora australis</name>
    <dbReference type="NCBI Taxonomy" id="1536484"/>
    <lineage>
        <taxon>Eukaryota</taxon>
        <taxon>Fungi</taxon>
        <taxon>Dikarya</taxon>
        <taxon>Ascomycota</taxon>
        <taxon>Pezizomycotina</taxon>
        <taxon>Sordariomycetes</taxon>
        <taxon>Sordariomycetidae</taxon>
        <taxon>Sordariales</taxon>
        <taxon>Podosporaceae</taxon>
        <taxon>Podospora</taxon>
    </lineage>
</organism>
<dbReference type="Gene3D" id="3.40.630.30">
    <property type="match status" value="1"/>
</dbReference>
<dbReference type="SUPFAM" id="SSF55729">
    <property type="entry name" value="Acyl-CoA N-acyltransferases (Nat)"/>
    <property type="match status" value="1"/>
</dbReference>
<dbReference type="AlphaFoldDB" id="A0AAN6WML2"/>
<dbReference type="InterPro" id="IPR000182">
    <property type="entry name" value="GNAT_dom"/>
</dbReference>
<evidence type="ECO:0000313" key="2">
    <source>
        <dbReference type="EMBL" id="KAK4184586.1"/>
    </source>
</evidence>
<accession>A0AAN6WML2</accession>
<reference evidence="2" key="1">
    <citation type="journal article" date="2023" name="Mol. Phylogenet. Evol.">
        <title>Genome-scale phylogeny and comparative genomics of the fungal order Sordariales.</title>
        <authorList>
            <person name="Hensen N."/>
            <person name="Bonometti L."/>
            <person name="Westerberg I."/>
            <person name="Brannstrom I.O."/>
            <person name="Guillou S."/>
            <person name="Cros-Aarteil S."/>
            <person name="Calhoun S."/>
            <person name="Haridas S."/>
            <person name="Kuo A."/>
            <person name="Mondo S."/>
            <person name="Pangilinan J."/>
            <person name="Riley R."/>
            <person name="LaButti K."/>
            <person name="Andreopoulos B."/>
            <person name="Lipzen A."/>
            <person name="Chen C."/>
            <person name="Yan M."/>
            <person name="Daum C."/>
            <person name="Ng V."/>
            <person name="Clum A."/>
            <person name="Steindorff A."/>
            <person name="Ohm R.A."/>
            <person name="Martin F."/>
            <person name="Silar P."/>
            <person name="Natvig D.O."/>
            <person name="Lalanne C."/>
            <person name="Gautier V."/>
            <person name="Ament-Velasquez S.L."/>
            <person name="Kruys A."/>
            <person name="Hutchinson M.I."/>
            <person name="Powell A.J."/>
            <person name="Barry K."/>
            <person name="Miller A.N."/>
            <person name="Grigoriev I.V."/>
            <person name="Debuchy R."/>
            <person name="Gladieux P."/>
            <person name="Hiltunen Thoren M."/>
            <person name="Johannesson H."/>
        </authorList>
    </citation>
    <scope>NUCLEOTIDE SEQUENCE</scope>
    <source>
        <strain evidence="2">PSN309</strain>
    </source>
</reference>
<dbReference type="PANTHER" id="PTHR43233:SF1">
    <property type="entry name" value="FAMILY N-ACETYLTRANSFERASE, PUTATIVE (AFU_ORTHOLOGUE AFUA_6G03350)-RELATED"/>
    <property type="match status" value="1"/>
</dbReference>
<dbReference type="Proteomes" id="UP001302126">
    <property type="component" value="Unassembled WGS sequence"/>
</dbReference>